<dbReference type="PANTHER" id="PTHR11474">
    <property type="entry name" value="TYROSINASE FAMILY MEMBER"/>
    <property type="match status" value="1"/>
</dbReference>
<dbReference type="Gene3D" id="1.10.1280.10">
    <property type="entry name" value="Di-copper center containing domain from catechol oxidase"/>
    <property type="match status" value="1"/>
</dbReference>
<feature type="signal peptide" evidence="3">
    <location>
        <begin position="1"/>
        <end position="22"/>
    </location>
</feature>
<gene>
    <name evidence="5" type="ORF">QBC38DRAFT_492299</name>
</gene>
<protein>
    <submittedName>
        <fullName evidence="5">Di-copper centre-containing</fullName>
    </submittedName>
</protein>
<dbReference type="EMBL" id="MU865560">
    <property type="protein sequence ID" value="KAK4221319.1"/>
    <property type="molecule type" value="Genomic_DNA"/>
</dbReference>
<proteinExistence type="predicted"/>
<dbReference type="AlphaFoldDB" id="A0AAN7BEX5"/>
<evidence type="ECO:0000259" key="4">
    <source>
        <dbReference type="PROSITE" id="PS00498"/>
    </source>
</evidence>
<dbReference type="PANTHER" id="PTHR11474:SF126">
    <property type="entry name" value="TYROSINASE-LIKE PROTEIN TYR-1-RELATED"/>
    <property type="match status" value="1"/>
</dbReference>
<accession>A0AAN7BEX5</accession>
<reference evidence="5" key="2">
    <citation type="submission" date="2023-05" db="EMBL/GenBank/DDBJ databases">
        <authorList>
            <consortium name="Lawrence Berkeley National Laboratory"/>
            <person name="Steindorff A."/>
            <person name="Hensen N."/>
            <person name="Bonometti L."/>
            <person name="Westerberg I."/>
            <person name="Brannstrom I.O."/>
            <person name="Guillou S."/>
            <person name="Cros-Aarteil S."/>
            <person name="Calhoun S."/>
            <person name="Haridas S."/>
            <person name="Kuo A."/>
            <person name="Mondo S."/>
            <person name="Pangilinan J."/>
            <person name="Riley R."/>
            <person name="Labutti K."/>
            <person name="Andreopoulos B."/>
            <person name="Lipzen A."/>
            <person name="Chen C."/>
            <person name="Yanf M."/>
            <person name="Daum C."/>
            <person name="Ng V."/>
            <person name="Clum A."/>
            <person name="Ohm R."/>
            <person name="Martin F."/>
            <person name="Silar P."/>
            <person name="Natvig D."/>
            <person name="Lalanne C."/>
            <person name="Gautier V."/>
            <person name="Ament-Velasquez S.L."/>
            <person name="Kruys A."/>
            <person name="Hutchinson M.I."/>
            <person name="Powell A.J."/>
            <person name="Barry K."/>
            <person name="Miller A.N."/>
            <person name="Grigoriev I.V."/>
            <person name="Debuchy R."/>
            <person name="Gladieux P."/>
            <person name="Thoren M.H."/>
            <person name="Johannesson H."/>
        </authorList>
    </citation>
    <scope>NUCLEOTIDE SEQUENCE</scope>
    <source>
        <strain evidence="5">CBS 990.96</strain>
    </source>
</reference>
<feature type="domain" description="Tyrosinase copper-binding" evidence="4">
    <location>
        <begin position="244"/>
        <end position="255"/>
    </location>
</feature>
<dbReference type="Proteomes" id="UP001301958">
    <property type="component" value="Unassembled WGS sequence"/>
</dbReference>
<reference evidence="5" key="1">
    <citation type="journal article" date="2023" name="Mol. Phylogenet. Evol.">
        <title>Genome-scale phylogeny and comparative genomics of the fungal order Sordariales.</title>
        <authorList>
            <person name="Hensen N."/>
            <person name="Bonometti L."/>
            <person name="Westerberg I."/>
            <person name="Brannstrom I.O."/>
            <person name="Guillou S."/>
            <person name="Cros-Aarteil S."/>
            <person name="Calhoun S."/>
            <person name="Haridas S."/>
            <person name="Kuo A."/>
            <person name="Mondo S."/>
            <person name="Pangilinan J."/>
            <person name="Riley R."/>
            <person name="LaButti K."/>
            <person name="Andreopoulos B."/>
            <person name="Lipzen A."/>
            <person name="Chen C."/>
            <person name="Yan M."/>
            <person name="Daum C."/>
            <person name="Ng V."/>
            <person name="Clum A."/>
            <person name="Steindorff A."/>
            <person name="Ohm R.A."/>
            <person name="Martin F."/>
            <person name="Silar P."/>
            <person name="Natvig D.O."/>
            <person name="Lalanne C."/>
            <person name="Gautier V."/>
            <person name="Ament-Velasquez S.L."/>
            <person name="Kruys A."/>
            <person name="Hutchinson M.I."/>
            <person name="Powell A.J."/>
            <person name="Barry K."/>
            <person name="Miller A.N."/>
            <person name="Grigoriev I.V."/>
            <person name="Debuchy R."/>
            <person name="Gladieux P."/>
            <person name="Hiltunen Thoren M."/>
            <person name="Johannesson H."/>
        </authorList>
    </citation>
    <scope>NUCLEOTIDE SEQUENCE</scope>
    <source>
        <strain evidence="5">CBS 990.96</strain>
    </source>
</reference>
<dbReference type="GO" id="GO:0016491">
    <property type="term" value="F:oxidoreductase activity"/>
    <property type="evidence" value="ECO:0007669"/>
    <property type="project" value="InterPro"/>
</dbReference>
<sequence>MVKLLQLGVLGLAISGVSTALALPHTDVTVAGKHKTPKCKGMSKREEWRNMKKSDQKDYINAVRCVMTSPAKLPKLKELGAKTRWDELVMLHQVEALQIHSTGTFLPFHRYFLHVQQFLLGECGYKGGLPWWNEPLDAGKFMKSPLLDPVTGFGGDGKGIGSCSGGPFEGLMVNIGPGFTNKPRCVNRKINDFFSGLTNQTYVDDALSKPDYESAWLAIYMGPHLFGHIALAMMDGNSITSPGDPLFFTHHGFVDKMWWDWQARNLSARLTDMSGPNAQLPDIGFIEFDGGIAKEAATQGWGSPSAAMLAITPDPQKGDNGPETTLDHVMSSLGIIPDATIRDVMDIQGGYLCYEYV</sequence>
<keyword evidence="2" id="KW-0186">Copper</keyword>
<dbReference type="Pfam" id="PF00264">
    <property type="entry name" value="Tyrosinase"/>
    <property type="match status" value="1"/>
</dbReference>
<evidence type="ECO:0000313" key="5">
    <source>
        <dbReference type="EMBL" id="KAK4221319.1"/>
    </source>
</evidence>
<dbReference type="PROSITE" id="PS00498">
    <property type="entry name" value="TYROSINASE_2"/>
    <property type="match status" value="1"/>
</dbReference>
<dbReference type="GO" id="GO:0046872">
    <property type="term" value="F:metal ion binding"/>
    <property type="evidence" value="ECO:0007669"/>
    <property type="project" value="UniProtKB-KW"/>
</dbReference>
<evidence type="ECO:0000256" key="2">
    <source>
        <dbReference type="ARBA" id="ARBA00023008"/>
    </source>
</evidence>
<keyword evidence="3" id="KW-0732">Signal</keyword>
<organism evidence="5 6">
    <name type="scientific">Podospora fimiseda</name>
    <dbReference type="NCBI Taxonomy" id="252190"/>
    <lineage>
        <taxon>Eukaryota</taxon>
        <taxon>Fungi</taxon>
        <taxon>Dikarya</taxon>
        <taxon>Ascomycota</taxon>
        <taxon>Pezizomycotina</taxon>
        <taxon>Sordariomycetes</taxon>
        <taxon>Sordariomycetidae</taxon>
        <taxon>Sordariales</taxon>
        <taxon>Podosporaceae</taxon>
        <taxon>Podospora</taxon>
    </lineage>
</organism>
<keyword evidence="6" id="KW-1185">Reference proteome</keyword>
<dbReference type="PRINTS" id="PR00092">
    <property type="entry name" value="TYROSINASE"/>
</dbReference>
<comment type="caution">
    <text evidence="5">The sequence shown here is derived from an EMBL/GenBank/DDBJ whole genome shotgun (WGS) entry which is preliminary data.</text>
</comment>
<name>A0AAN7BEX5_9PEZI</name>
<evidence type="ECO:0000256" key="3">
    <source>
        <dbReference type="SAM" id="SignalP"/>
    </source>
</evidence>
<keyword evidence="1" id="KW-0479">Metal-binding</keyword>
<feature type="chain" id="PRO_5042964557" evidence="3">
    <location>
        <begin position="23"/>
        <end position="357"/>
    </location>
</feature>
<dbReference type="InterPro" id="IPR050316">
    <property type="entry name" value="Tyrosinase/Hemocyanin"/>
</dbReference>
<evidence type="ECO:0000256" key="1">
    <source>
        <dbReference type="ARBA" id="ARBA00022723"/>
    </source>
</evidence>
<evidence type="ECO:0000313" key="6">
    <source>
        <dbReference type="Proteomes" id="UP001301958"/>
    </source>
</evidence>
<dbReference type="InterPro" id="IPR002227">
    <property type="entry name" value="Tyrosinase_Cu-bd"/>
</dbReference>
<dbReference type="SUPFAM" id="SSF48056">
    <property type="entry name" value="Di-copper centre-containing domain"/>
    <property type="match status" value="1"/>
</dbReference>
<dbReference type="InterPro" id="IPR008922">
    <property type="entry name" value="Di-copper_centre_dom_sf"/>
</dbReference>